<proteinExistence type="predicted"/>
<name>A0ACC6KSN6_9SPHI</name>
<dbReference type="EMBL" id="JAVDTF010000001">
    <property type="protein sequence ID" value="MDR6782349.1"/>
    <property type="molecule type" value="Genomic_DNA"/>
</dbReference>
<evidence type="ECO:0000313" key="1">
    <source>
        <dbReference type="EMBL" id="MDR6782349.1"/>
    </source>
</evidence>
<dbReference type="Proteomes" id="UP001246858">
    <property type="component" value="Unassembled WGS sequence"/>
</dbReference>
<organism evidence="1 2">
    <name type="scientific">Pedobacter africanus</name>
    <dbReference type="NCBI Taxonomy" id="151894"/>
    <lineage>
        <taxon>Bacteria</taxon>
        <taxon>Pseudomonadati</taxon>
        <taxon>Bacteroidota</taxon>
        <taxon>Sphingobacteriia</taxon>
        <taxon>Sphingobacteriales</taxon>
        <taxon>Sphingobacteriaceae</taxon>
        <taxon>Pedobacter</taxon>
    </lineage>
</organism>
<evidence type="ECO:0000313" key="2">
    <source>
        <dbReference type="Proteomes" id="UP001246858"/>
    </source>
</evidence>
<accession>A0ACC6KSN6</accession>
<reference evidence="1" key="1">
    <citation type="submission" date="2023-07" db="EMBL/GenBank/DDBJ databases">
        <title>Sorghum-associated microbial communities from plants grown in Nebraska, USA.</title>
        <authorList>
            <person name="Schachtman D."/>
        </authorList>
    </citation>
    <scope>NUCLEOTIDE SEQUENCE</scope>
    <source>
        <strain evidence="1">2697</strain>
    </source>
</reference>
<comment type="caution">
    <text evidence="1">The sequence shown here is derived from an EMBL/GenBank/DDBJ whole genome shotgun (WGS) entry which is preliminary data.</text>
</comment>
<protein>
    <submittedName>
        <fullName evidence="1">AraC-like DNA-binding protein</fullName>
    </submittedName>
</protein>
<gene>
    <name evidence="1" type="ORF">J2X78_000901</name>
</gene>
<sequence length="299" mass="33566">MPRPLKPAIAELSLPEAVKLAAPDPGHGIDYSVTSFSSVAELDDIPRRASYFGIAVCLKGSVKLIADLEHYQLLPGSLIVMSPEVIRTWKGFSVDYMEETLLFTEAFFLSGGTGFSAFKQFRFFQAKAPKVIQLRGPDCNLIADLLQDIKNTIEGQTQRKHVIIRGYIHILLNRIADIYDEYCPDEETEVARPVKMVSRFKMLLMERHFELRSVNAYADLLNVSAKHLSQTVKEYTGKTAGNWIHEVLVLEAKVRLKQTSLTIAQIAAELNFSDPSLFGKYFKRYAGCTPAIYRKKAAG</sequence>
<keyword evidence="2" id="KW-1185">Reference proteome</keyword>